<proteinExistence type="predicted"/>
<dbReference type="GO" id="GO:0016301">
    <property type="term" value="F:kinase activity"/>
    <property type="evidence" value="ECO:0007669"/>
    <property type="project" value="UniProtKB-KW"/>
</dbReference>
<dbReference type="GO" id="GO:0000287">
    <property type="term" value="F:magnesium ion binding"/>
    <property type="evidence" value="ECO:0007669"/>
    <property type="project" value="InterPro"/>
</dbReference>
<comment type="caution">
    <text evidence="3">The sequence shown here is derived from an EMBL/GenBank/DDBJ whole genome shotgun (WGS) entry which is preliminary data.</text>
</comment>
<dbReference type="SMART" id="SM01400">
    <property type="entry name" value="Pribosyltran_N"/>
    <property type="match status" value="1"/>
</dbReference>
<dbReference type="STRING" id="1654360.EA58_10975"/>
<name>A0A066RMG5_9GAMM</name>
<keyword evidence="1" id="KW-0545">Nucleotide biosynthesis</keyword>
<dbReference type="PANTHER" id="PTHR10210:SF41">
    <property type="entry name" value="RIBOSE-PHOSPHATE PYROPHOSPHOKINASE 1, CHLOROPLASTIC"/>
    <property type="match status" value="1"/>
</dbReference>
<dbReference type="GO" id="GO:0005737">
    <property type="term" value="C:cytoplasm"/>
    <property type="evidence" value="ECO:0007669"/>
    <property type="project" value="TreeGrafter"/>
</dbReference>
<dbReference type="Pfam" id="PF14572">
    <property type="entry name" value="Pribosyl_synth"/>
    <property type="match status" value="1"/>
</dbReference>
<dbReference type="NCBIfam" id="TIGR01251">
    <property type="entry name" value="ribP_PPkin"/>
    <property type="match status" value="1"/>
</dbReference>
<organism evidence="3 4">
    <name type="scientific">Photobacterium galatheae</name>
    <dbReference type="NCBI Taxonomy" id="1654360"/>
    <lineage>
        <taxon>Bacteria</taxon>
        <taxon>Pseudomonadati</taxon>
        <taxon>Pseudomonadota</taxon>
        <taxon>Gammaproteobacteria</taxon>
        <taxon>Vibrionales</taxon>
        <taxon>Vibrionaceae</taxon>
        <taxon>Photobacterium</taxon>
    </lineage>
</organism>
<reference evidence="3 4" key="1">
    <citation type="submission" date="2014-04" db="EMBL/GenBank/DDBJ databases">
        <title>Draft genome sequence of Photobacterium halotolerans S2753: a solonamide, ngercheumicin and holomycin producer.</title>
        <authorList>
            <person name="Machado H.R."/>
            <person name="Gram L."/>
        </authorList>
    </citation>
    <scope>NUCLEOTIDE SEQUENCE [LARGE SCALE GENOMIC DNA]</scope>
    <source>
        <strain evidence="3 4">S2753</strain>
    </source>
</reference>
<dbReference type="InterPro" id="IPR029057">
    <property type="entry name" value="PRTase-like"/>
</dbReference>
<dbReference type="GO" id="GO:0006164">
    <property type="term" value="P:purine nucleotide biosynthetic process"/>
    <property type="evidence" value="ECO:0007669"/>
    <property type="project" value="TreeGrafter"/>
</dbReference>
<evidence type="ECO:0000313" key="4">
    <source>
        <dbReference type="Proteomes" id="UP000027192"/>
    </source>
</evidence>
<evidence type="ECO:0000313" key="3">
    <source>
        <dbReference type="EMBL" id="KDM91539.1"/>
    </source>
</evidence>
<keyword evidence="3" id="KW-0418">Kinase</keyword>
<dbReference type="GO" id="GO:0006015">
    <property type="term" value="P:5-phosphoribose 1-diphosphate biosynthetic process"/>
    <property type="evidence" value="ECO:0007669"/>
    <property type="project" value="TreeGrafter"/>
</dbReference>
<protein>
    <submittedName>
        <fullName evidence="3">Ribose-phosphate pyrophosphokinase</fullName>
    </submittedName>
</protein>
<evidence type="ECO:0000256" key="1">
    <source>
        <dbReference type="ARBA" id="ARBA00022727"/>
    </source>
</evidence>
<dbReference type="SUPFAM" id="SSF53271">
    <property type="entry name" value="PRTase-like"/>
    <property type="match status" value="2"/>
</dbReference>
<dbReference type="CDD" id="cd06223">
    <property type="entry name" value="PRTases_typeI"/>
    <property type="match status" value="1"/>
</dbReference>
<dbReference type="Gene3D" id="3.40.50.2020">
    <property type="match status" value="2"/>
</dbReference>
<dbReference type="EMBL" id="JMIB01000021">
    <property type="protein sequence ID" value="KDM91539.1"/>
    <property type="molecule type" value="Genomic_DNA"/>
</dbReference>
<dbReference type="InterPro" id="IPR029099">
    <property type="entry name" value="Pribosyltran_N"/>
</dbReference>
<keyword evidence="3" id="KW-0808">Transferase</keyword>
<accession>A0A066RMG5</accession>
<dbReference type="AlphaFoldDB" id="A0A066RMG5"/>
<gene>
    <name evidence="3" type="ORF">EA58_10975</name>
</gene>
<keyword evidence="4" id="KW-1185">Reference proteome</keyword>
<dbReference type="NCBIfam" id="NF005537">
    <property type="entry name" value="PRK07199.1"/>
    <property type="match status" value="1"/>
</dbReference>
<dbReference type="Pfam" id="PF13793">
    <property type="entry name" value="Pribosyltran_N"/>
    <property type="match status" value="1"/>
</dbReference>
<sequence length="302" mass="33445">MKEEAPLVFSLKPHPLLDPLTAGLDAQQGYLETRQFPDGESYLRVCSTVENRPCIVVADLSHPDEKYLPLMFLLETLRELGAAQVGLIAPYLSYMRQDCRFAEGEAVTSRIFAPSLSRHIDWLVTVDPHLHRYHALEEIYTVPCRVVQGAPALAEWLTTKHHLLLVGPDSESEQWVSRIAGLSQHPYVIGEKHRFGDRHVEVILPDIESCRDRTAVIIDDVISSGQTILQCVQALQSRGINKIQCAAVHGIFADDSDKALIVAGLSQLVTTNTIPHPTNAIDITPQLLPAVMALLQLKESTG</sequence>
<feature type="domain" description="Ribose-phosphate pyrophosphokinase N-terminal" evidence="2">
    <location>
        <begin position="16"/>
        <end position="116"/>
    </location>
</feature>
<evidence type="ECO:0000259" key="2">
    <source>
        <dbReference type="Pfam" id="PF13793"/>
    </source>
</evidence>
<dbReference type="InterPro" id="IPR000836">
    <property type="entry name" value="PRTase_dom"/>
</dbReference>
<dbReference type="Proteomes" id="UP000027192">
    <property type="component" value="Unassembled WGS sequence"/>
</dbReference>
<dbReference type="GO" id="GO:0004749">
    <property type="term" value="F:ribose phosphate diphosphokinase activity"/>
    <property type="evidence" value="ECO:0007669"/>
    <property type="project" value="TreeGrafter"/>
</dbReference>
<dbReference type="GO" id="GO:0002189">
    <property type="term" value="C:ribose phosphate diphosphokinase complex"/>
    <property type="evidence" value="ECO:0007669"/>
    <property type="project" value="TreeGrafter"/>
</dbReference>
<dbReference type="InterPro" id="IPR005946">
    <property type="entry name" value="Rib-P_diPkinase"/>
</dbReference>
<dbReference type="PANTHER" id="PTHR10210">
    <property type="entry name" value="RIBOSE-PHOSPHATE DIPHOSPHOKINASE FAMILY MEMBER"/>
    <property type="match status" value="1"/>
</dbReference>